<protein>
    <submittedName>
        <fullName evidence="3">CCHC-type domain-containing protein</fullName>
    </submittedName>
</protein>
<dbReference type="Proteomes" id="UP000095281">
    <property type="component" value="Unplaced"/>
</dbReference>
<keyword evidence="2" id="KW-1185">Reference proteome</keyword>
<sequence length="120" mass="13586">MARVCPDRNKCRRCSSTDHYTTHCPRKACFCCARSGHTDKNCWYVCPSARALMNEGQKPCYNCGSVKHSKGSCDKPRYLPMPLRDLILRNIKLPREYIELEASELELASAGVQKAGVLIY</sequence>
<evidence type="ECO:0000259" key="1">
    <source>
        <dbReference type="SMART" id="SM00343"/>
    </source>
</evidence>
<dbReference type="GO" id="GO:0008270">
    <property type="term" value="F:zinc ion binding"/>
    <property type="evidence" value="ECO:0007669"/>
    <property type="project" value="InterPro"/>
</dbReference>
<dbReference type="InterPro" id="IPR001878">
    <property type="entry name" value="Znf_CCHC"/>
</dbReference>
<evidence type="ECO:0000313" key="2">
    <source>
        <dbReference type="Proteomes" id="UP000095281"/>
    </source>
</evidence>
<feature type="domain" description="CCHC-type" evidence="1">
    <location>
        <begin position="59"/>
        <end position="75"/>
    </location>
</feature>
<dbReference type="SMART" id="SM00343">
    <property type="entry name" value="ZnF_C2HC"/>
    <property type="match status" value="3"/>
</dbReference>
<dbReference type="AlphaFoldDB" id="A0A1I8B6A3"/>
<proteinExistence type="predicted"/>
<name>A0A1I8B6A3_MELHA</name>
<evidence type="ECO:0000313" key="3">
    <source>
        <dbReference type="WBParaSite" id="MhA1_Contig150.frz3.gene14"/>
    </source>
</evidence>
<feature type="domain" description="CCHC-type" evidence="1">
    <location>
        <begin position="28"/>
        <end position="44"/>
    </location>
</feature>
<dbReference type="GO" id="GO:0003676">
    <property type="term" value="F:nucleic acid binding"/>
    <property type="evidence" value="ECO:0007669"/>
    <property type="project" value="InterPro"/>
</dbReference>
<reference evidence="3" key="1">
    <citation type="submission" date="2016-11" db="UniProtKB">
        <authorList>
            <consortium name="WormBaseParasite"/>
        </authorList>
    </citation>
    <scope>IDENTIFICATION</scope>
</reference>
<dbReference type="WBParaSite" id="MhA1_Contig150.frz3.gene14">
    <property type="protein sequence ID" value="MhA1_Contig150.frz3.gene14"/>
    <property type="gene ID" value="MhA1_Contig150.frz3.gene14"/>
</dbReference>
<organism evidence="2 3">
    <name type="scientific">Meloidogyne hapla</name>
    <name type="common">Root-knot nematode worm</name>
    <dbReference type="NCBI Taxonomy" id="6305"/>
    <lineage>
        <taxon>Eukaryota</taxon>
        <taxon>Metazoa</taxon>
        <taxon>Ecdysozoa</taxon>
        <taxon>Nematoda</taxon>
        <taxon>Chromadorea</taxon>
        <taxon>Rhabditida</taxon>
        <taxon>Tylenchina</taxon>
        <taxon>Tylenchomorpha</taxon>
        <taxon>Tylenchoidea</taxon>
        <taxon>Meloidogynidae</taxon>
        <taxon>Meloidogyninae</taxon>
        <taxon>Meloidogyne</taxon>
    </lineage>
</organism>
<accession>A0A1I8B6A3</accession>
<feature type="domain" description="CCHC-type" evidence="1">
    <location>
        <begin position="10"/>
        <end position="26"/>
    </location>
</feature>